<evidence type="ECO:0000259" key="4">
    <source>
        <dbReference type="Pfam" id="PF25954"/>
    </source>
</evidence>
<dbReference type="InterPro" id="IPR058792">
    <property type="entry name" value="Beta-barrel_RND_2"/>
</dbReference>
<dbReference type="Gene3D" id="2.40.30.170">
    <property type="match status" value="1"/>
</dbReference>
<dbReference type="PANTHER" id="PTHR30469:SF13">
    <property type="entry name" value="HAE1 FAMILY EFFLUX PUMP MFP COMPONENT"/>
    <property type="match status" value="1"/>
</dbReference>
<dbReference type="Gene3D" id="2.40.50.100">
    <property type="match status" value="1"/>
</dbReference>
<keyword evidence="7" id="KW-1185">Reference proteome</keyword>
<gene>
    <name evidence="6" type="ORF">GCM10022421_03590</name>
</gene>
<protein>
    <submittedName>
        <fullName evidence="6">Efflux RND transporter periplasmic adaptor subunit</fullName>
    </submittedName>
</protein>
<reference evidence="7" key="1">
    <citation type="journal article" date="2019" name="Int. J. Syst. Evol. Microbiol.">
        <title>The Global Catalogue of Microorganisms (GCM) 10K type strain sequencing project: providing services to taxonomists for standard genome sequencing and annotation.</title>
        <authorList>
            <consortium name="The Broad Institute Genomics Platform"/>
            <consortium name="The Broad Institute Genome Sequencing Center for Infectious Disease"/>
            <person name="Wu L."/>
            <person name="Ma J."/>
        </authorList>
    </citation>
    <scope>NUCLEOTIDE SEQUENCE [LARGE SCALE GENOMIC DNA]</scope>
    <source>
        <strain evidence="7">JCM 17329</strain>
    </source>
</reference>
<feature type="signal peptide" evidence="2">
    <location>
        <begin position="1"/>
        <end position="28"/>
    </location>
</feature>
<dbReference type="SUPFAM" id="SSF111369">
    <property type="entry name" value="HlyD-like secretion proteins"/>
    <property type="match status" value="1"/>
</dbReference>
<feature type="domain" description="Multidrug resistance protein MdtA-like barrel-sandwich hybrid" evidence="3">
    <location>
        <begin position="59"/>
        <end position="183"/>
    </location>
</feature>
<dbReference type="RefSeq" id="WP_344961807.1">
    <property type="nucleotide sequence ID" value="NZ_BAABDS010000004.1"/>
</dbReference>
<dbReference type="Gene3D" id="2.40.420.20">
    <property type="match status" value="1"/>
</dbReference>
<dbReference type="InterPro" id="IPR058637">
    <property type="entry name" value="YknX-like_C"/>
</dbReference>
<keyword evidence="2" id="KW-0732">Signal</keyword>
<comment type="similarity">
    <text evidence="1">Belongs to the membrane fusion protein (MFP) (TC 8.A.1) family.</text>
</comment>
<evidence type="ECO:0000259" key="5">
    <source>
        <dbReference type="Pfam" id="PF25989"/>
    </source>
</evidence>
<dbReference type="NCBIfam" id="TIGR01730">
    <property type="entry name" value="RND_mfp"/>
    <property type="match status" value="1"/>
</dbReference>
<dbReference type="Pfam" id="PF25989">
    <property type="entry name" value="YknX_C"/>
    <property type="match status" value="1"/>
</dbReference>
<dbReference type="InterPro" id="IPR058625">
    <property type="entry name" value="MdtA-like_BSH"/>
</dbReference>
<feature type="chain" id="PRO_5045672641" evidence="2">
    <location>
        <begin position="29"/>
        <end position="344"/>
    </location>
</feature>
<dbReference type="Proteomes" id="UP001501479">
    <property type="component" value="Unassembled WGS sequence"/>
</dbReference>
<feature type="domain" description="YknX-like C-terminal permuted SH3-like" evidence="5">
    <location>
        <begin position="272"/>
        <end position="339"/>
    </location>
</feature>
<evidence type="ECO:0000256" key="1">
    <source>
        <dbReference type="ARBA" id="ARBA00009477"/>
    </source>
</evidence>
<comment type="caution">
    <text evidence="6">The sequence shown here is derived from an EMBL/GenBank/DDBJ whole genome shotgun (WGS) entry which is preliminary data.</text>
</comment>
<dbReference type="EMBL" id="BAABDS010000004">
    <property type="protein sequence ID" value="GAA3700467.1"/>
    <property type="molecule type" value="Genomic_DNA"/>
</dbReference>
<dbReference type="PANTHER" id="PTHR30469">
    <property type="entry name" value="MULTIDRUG RESISTANCE PROTEIN MDTA"/>
    <property type="match status" value="1"/>
</dbReference>
<organism evidence="6 7">
    <name type="scientific">Oceanisphaera sediminis</name>
    <dbReference type="NCBI Taxonomy" id="981381"/>
    <lineage>
        <taxon>Bacteria</taxon>
        <taxon>Pseudomonadati</taxon>
        <taxon>Pseudomonadota</taxon>
        <taxon>Gammaproteobacteria</taxon>
        <taxon>Aeromonadales</taxon>
        <taxon>Aeromonadaceae</taxon>
        <taxon>Oceanisphaera</taxon>
    </lineage>
</organism>
<accession>A0ABP7D7R8</accession>
<proteinExistence type="inferred from homology"/>
<evidence type="ECO:0000313" key="7">
    <source>
        <dbReference type="Proteomes" id="UP001501479"/>
    </source>
</evidence>
<dbReference type="Pfam" id="PF25954">
    <property type="entry name" value="Beta-barrel_RND_2"/>
    <property type="match status" value="1"/>
</dbReference>
<evidence type="ECO:0000313" key="6">
    <source>
        <dbReference type="EMBL" id="GAA3700467.1"/>
    </source>
</evidence>
<dbReference type="Gene3D" id="1.10.287.470">
    <property type="entry name" value="Helix hairpin bin"/>
    <property type="match status" value="1"/>
</dbReference>
<evidence type="ECO:0000256" key="2">
    <source>
        <dbReference type="SAM" id="SignalP"/>
    </source>
</evidence>
<feature type="domain" description="CusB-like beta-barrel" evidence="4">
    <location>
        <begin position="193"/>
        <end position="264"/>
    </location>
</feature>
<dbReference type="Pfam" id="PF25917">
    <property type="entry name" value="BSH_RND"/>
    <property type="match status" value="1"/>
</dbReference>
<dbReference type="InterPro" id="IPR006143">
    <property type="entry name" value="RND_pump_MFP"/>
</dbReference>
<sequence>MFRHHHHSGLWLSCLLSLSIMTPSAVLARSAPLVSTVRVTEQPVTAGIELIGTLKASQQVAISPQVSARVTRVHFVPGQMIARDQVLLSLDDRAAQAAVREAEAVLMDARRVLNNFQTLFRRKAVTQTELNGQQAVVAMAEAKLQAARVQADYLTIKAPFGGVMGLSDVAPGALLGANEPVANLFDVSSLKLDLPVPEKYFRLLKVGEQLSAHTEAYGEQTFIGELAVIAPRVDEDTLNARVRLLFDNSEGLLVPGMLMRVQLRIDNNTLTVIPAQSLLYAGQQRYVFVVDDEGKVSRRNVSIGRNLGERVTITDGLTLGEQVISEGTVKVRDGMLVEVQSEAL</sequence>
<name>A0ABP7D7R8_9GAMM</name>
<evidence type="ECO:0000259" key="3">
    <source>
        <dbReference type="Pfam" id="PF25917"/>
    </source>
</evidence>